<sequence length="89" mass="9096">MTPLSSLGVFVALAVAGTAIAAHRGHVPPAKQTHLFETPDGERANPLADVVAGAKMATETGLCHRCGATLGGPYEYCVTCRPNGAVHAD</sequence>
<evidence type="ECO:0000313" key="1">
    <source>
        <dbReference type="EMBL" id="MFA1609619.1"/>
    </source>
</evidence>
<evidence type="ECO:0000313" key="2">
    <source>
        <dbReference type="Proteomes" id="UP001570511"/>
    </source>
</evidence>
<gene>
    <name evidence="1" type="ORF">OS889_01180</name>
</gene>
<evidence type="ECO:0008006" key="3">
    <source>
        <dbReference type="Google" id="ProtNLM"/>
    </source>
</evidence>
<name>A0ABD5MAB0_9EURY</name>
<dbReference type="Proteomes" id="UP001570511">
    <property type="component" value="Unassembled WGS sequence"/>
</dbReference>
<organism evidence="1 2">
    <name type="scientific">Halobellus rubicundus</name>
    <dbReference type="NCBI Taxonomy" id="2996466"/>
    <lineage>
        <taxon>Archaea</taxon>
        <taxon>Methanobacteriati</taxon>
        <taxon>Methanobacteriota</taxon>
        <taxon>Stenosarchaea group</taxon>
        <taxon>Halobacteria</taxon>
        <taxon>Halobacteriales</taxon>
        <taxon>Haloferacaceae</taxon>
        <taxon>Halobellus</taxon>
    </lineage>
</organism>
<keyword evidence="2" id="KW-1185">Reference proteome</keyword>
<dbReference type="AlphaFoldDB" id="A0ABD5MAB0"/>
<dbReference type="EMBL" id="JBGNYA010000001">
    <property type="protein sequence ID" value="MFA1609619.1"/>
    <property type="molecule type" value="Genomic_DNA"/>
</dbReference>
<accession>A0ABD5MAB0</accession>
<dbReference type="RefSeq" id="WP_372386653.1">
    <property type="nucleotide sequence ID" value="NZ_JBGNYA010000001.1"/>
</dbReference>
<proteinExistence type="predicted"/>
<protein>
    <recommendedName>
        <fullName evidence="3">Small CPxCG-related zinc finger protein</fullName>
    </recommendedName>
</protein>
<comment type="caution">
    <text evidence="1">The sequence shown here is derived from an EMBL/GenBank/DDBJ whole genome shotgun (WGS) entry which is preliminary data.</text>
</comment>
<reference evidence="1 2" key="1">
    <citation type="submission" date="2024-08" db="EMBL/GenBank/DDBJ databases">
        <title>Halobellus sp. MBLA0158 whole genome sequence.</title>
        <authorList>
            <person name="Hwang C.Y."/>
            <person name="Cho E.-S."/>
            <person name="Seo M.-J."/>
        </authorList>
    </citation>
    <scope>NUCLEOTIDE SEQUENCE [LARGE SCALE GENOMIC DNA]</scope>
    <source>
        <strain evidence="1 2">MBLA0158</strain>
    </source>
</reference>